<comment type="caution">
    <text evidence="2">The sequence shown here is derived from an EMBL/GenBank/DDBJ whole genome shotgun (WGS) entry which is preliminary data.</text>
</comment>
<feature type="compositionally biased region" description="Low complexity" evidence="1">
    <location>
        <begin position="187"/>
        <end position="196"/>
    </location>
</feature>
<reference evidence="2 3" key="1">
    <citation type="journal article" date="2024" name="Nat. Commun.">
        <title>Phylogenomics reveals the evolutionary origins of lichenization in chlorophyte algae.</title>
        <authorList>
            <person name="Puginier C."/>
            <person name="Libourel C."/>
            <person name="Otte J."/>
            <person name="Skaloud P."/>
            <person name="Haon M."/>
            <person name="Grisel S."/>
            <person name="Petersen M."/>
            <person name="Berrin J.G."/>
            <person name="Delaux P.M."/>
            <person name="Dal Grande F."/>
            <person name="Keller J."/>
        </authorList>
    </citation>
    <scope>NUCLEOTIDE SEQUENCE [LARGE SCALE GENOMIC DNA]</scope>
    <source>
        <strain evidence="2 3">SAG 2523</strain>
    </source>
</reference>
<dbReference type="Proteomes" id="UP001485043">
    <property type="component" value="Unassembled WGS sequence"/>
</dbReference>
<dbReference type="AlphaFoldDB" id="A0AAW1T9L4"/>
<protein>
    <submittedName>
        <fullName evidence="2">Uncharacterized protein</fullName>
    </submittedName>
</protein>
<feature type="compositionally biased region" description="Polar residues" evidence="1">
    <location>
        <begin position="1"/>
        <end position="15"/>
    </location>
</feature>
<evidence type="ECO:0000313" key="2">
    <source>
        <dbReference type="EMBL" id="KAK9865139.1"/>
    </source>
</evidence>
<accession>A0AAW1T9L4</accession>
<feature type="compositionally biased region" description="Polar residues" evidence="1">
    <location>
        <begin position="155"/>
        <end position="166"/>
    </location>
</feature>
<feature type="compositionally biased region" description="Basic residues" evidence="1">
    <location>
        <begin position="201"/>
        <end position="210"/>
    </location>
</feature>
<name>A0AAW1T9L4_9CHLO</name>
<proteinExistence type="predicted"/>
<feature type="compositionally biased region" description="Low complexity" evidence="1">
    <location>
        <begin position="128"/>
        <end position="143"/>
    </location>
</feature>
<feature type="compositionally biased region" description="Low complexity" evidence="1">
    <location>
        <begin position="54"/>
        <end position="67"/>
    </location>
</feature>
<evidence type="ECO:0000313" key="3">
    <source>
        <dbReference type="Proteomes" id="UP001485043"/>
    </source>
</evidence>
<feature type="region of interest" description="Disordered" evidence="1">
    <location>
        <begin position="187"/>
        <end position="212"/>
    </location>
</feature>
<keyword evidence="3" id="KW-1185">Reference proteome</keyword>
<sequence>MNVASSLPQAAGPSNEQHRTLSPRAQKAWMPPDSGLVAGGSAENRAGMFHPADLPVSNSVSPSSSDLDGSEAATRKITSAPPFRAEGFRETKRAKLAEAKVSIDIDAGKKARAEAEQAAREPQPPQAAAPAAADQANGALLEPALPPPAPAPHAVQNTTSIGNPSLTMARIGSQLLMDPSQMTAAERAAAAAARVPDPAPRPRRIKRKSLSWKSEAEMTAVRWFRKDEGVLAVHRDATFTEEDAASAAAAPEQDSRMAVGDPSAPAFAAAARMEHQSEANALRQNRDQGWNPPIAADMRGGLAAGEEVELPGQGEDSMDAPFEQQREQANPPVVYLHPSQ</sequence>
<feature type="non-terminal residue" evidence="2">
    <location>
        <position position="340"/>
    </location>
</feature>
<organism evidence="2 3">
    <name type="scientific">Apatococcus fuscideae</name>
    <dbReference type="NCBI Taxonomy" id="2026836"/>
    <lineage>
        <taxon>Eukaryota</taxon>
        <taxon>Viridiplantae</taxon>
        <taxon>Chlorophyta</taxon>
        <taxon>core chlorophytes</taxon>
        <taxon>Trebouxiophyceae</taxon>
        <taxon>Chlorellales</taxon>
        <taxon>Chlorellaceae</taxon>
        <taxon>Apatococcus</taxon>
    </lineage>
</organism>
<dbReference type="EMBL" id="JALJOV010000279">
    <property type="protein sequence ID" value="KAK9865139.1"/>
    <property type="molecule type" value="Genomic_DNA"/>
</dbReference>
<feature type="region of interest" description="Disordered" evidence="1">
    <location>
        <begin position="267"/>
        <end position="340"/>
    </location>
</feature>
<feature type="region of interest" description="Disordered" evidence="1">
    <location>
        <begin position="1"/>
        <end position="166"/>
    </location>
</feature>
<feature type="compositionally biased region" description="Basic and acidic residues" evidence="1">
    <location>
        <begin position="86"/>
        <end position="119"/>
    </location>
</feature>
<gene>
    <name evidence="2" type="ORF">WJX84_008081</name>
</gene>
<evidence type="ECO:0000256" key="1">
    <source>
        <dbReference type="SAM" id="MobiDB-lite"/>
    </source>
</evidence>